<gene>
    <name evidence="2" type="ORF">AEK19_MT2237</name>
</gene>
<geneLocation type="mitochondrion" evidence="2"/>
<evidence type="ECO:0000313" key="2">
    <source>
        <dbReference type="EMBL" id="ART32382.1"/>
    </source>
</evidence>
<protein>
    <submittedName>
        <fullName evidence="2">Uncharacterized protein</fullName>
    </submittedName>
</protein>
<keyword evidence="1" id="KW-0472">Membrane</keyword>
<reference evidence="2" key="1">
    <citation type="submission" date="2017-03" db="EMBL/GenBank/DDBJ databases">
        <title>The mitochondrial genome of the carnivorous plant Utricularia reniformis (Lentibulariaceae): structure, comparative analysis and evolutionary landmarks.</title>
        <authorList>
            <person name="Silva S.R."/>
            <person name="Alvarenga D.O."/>
            <person name="Michael T.P."/>
            <person name="Miranda V.F.O."/>
            <person name="Varani A.M."/>
        </authorList>
    </citation>
    <scope>NUCLEOTIDE SEQUENCE</scope>
</reference>
<organism evidence="2">
    <name type="scientific">Utricularia reniformis</name>
    <dbReference type="NCBI Taxonomy" id="192314"/>
    <lineage>
        <taxon>Eukaryota</taxon>
        <taxon>Viridiplantae</taxon>
        <taxon>Streptophyta</taxon>
        <taxon>Embryophyta</taxon>
        <taxon>Tracheophyta</taxon>
        <taxon>Spermatophyta</taxon>
        <taxon>Magnoliopsida</taxon>
        <taxon>eudicotyledons</taxon>
        <taxon>Gunneridae</taxon>
        <taxon>Pentapetalae</taxon>
        <taxon>asterids</taxon>
        <taxon>lamiids</taxon>
        <taxon>Lamiales</taxon>
        <taxon>Lentibulariaceae</taxon>
        <taxon>Utricularia</taxon>
    </lineage>
</organism>
<keyword evidence="1" id="KW-0812">Transmembrane</keyword>
<dbReference type="AlphaFoldDB" id="A0A1Y0B4N7"/>
<proteinExistence type="predicted"/>
<feature type="transmembrane region" description="Helical" evidence="1">
    <location>
        <begin position="23"/>
        <end position="44"/>
    </location>
</feature>
<name>A0A1Y0B4N7_9LAMI</name>
<sequence>MSSSLFLLPSAISAPRSTKLLTSLVAISIFCPCGVAWDSFAVIYPKAEDQRMRPTNAAFIEERIRPLPMNLLTYLRVYA</sequence>
<accession>A0A1Y0B4N7</accession>
<keyword evidence="2" id="KW-0496">Mitochondrion</keyword>
<evidence type="ECO:0000256" key="1">
    <source>
        <dbReference type="SAM" id="Phobius"/>
    </source>
</evidence>
<keyword evidence="1" id="KW-1133">Transmembrane helix</keyword>
<dbReference type="EMBL" id="KY774314">
    <property type="protein sequence ID" value="ART32382.1"/>
    <property type="molecule type" value="Genomic_DNA"/>
</dbReference>